<dbReference type="GO" id="GO:0008270">
    <property type="term" value="F:zinc ion binding"/>
    <property type="evidence" value="ECO:0007669"/>
    <property type="project" value="UniProtKB-KW"/>
</dbReference>
<keyword evidence="2" id="KW-0677">Repeat</keyword>
<feature type="region of interest" description="Disordered" evidence="6">
    <location>
        <begin position="159"/>
        <end position="218"/>
    </location>
</feature>
<evidence type="ECO:0000256" key="2">
    <source>
        <dbReference type="ARBA" id="ARBA00022737"/>
    </source>
</evidence>
<reference evidence="9" key="1">
    <citation type="submission" date="2023-01" db="EMBL/GenBank/DDBJ databases">
        <title>Key to firefly adult light organ development and bioluminescence: homeobox transcription factors regulate luciferase expression and transportation to peroxisome.</title>
        <authorList>
            <person name="Fu X."/>
        </authorList>
    </citation>
    <scope>NUCLEOTIDE SEQUENCE [LARGE SCALE GENOMIC DNA]</scope>
</reference>
<feature type="compositionally biased region" description="Basic residues" evidence="6">
    <location>
        <begin position="161"/>
        <end position="178"/>
    </location>
</feature>
<comment type="caution">
    <text evidence="8">The sequence shown here is derived from an EMBL/GenBank/DDBJ whole genome shotgun (WGS) entry which is preliminary data.</text>
</comment>
<keyword evidence="9" id="KW-1185">Reference proteome</keyword>
<proteinExistence type="predicted"/>
<dbReference type="InterPro" id="IPR013087">
    <property type="entry name" value="Znf_C2H2_type"/>
</dbReference>
<protein>
    <recommendedName>
        <fullName evidence="7">C2H2-type domain-containing protein</fullName>
    </recommendedName>
</protein>
<keyword evidence="3 5" id="KW-0863">Zinc-finger</keyword>
<evidence type="ECO:0000256" key="3">
    <source>
        <dbReference type="ARBA" id="ARBA00022771"/>
    </source>
</evidence>
<evidence type="ECO:0000259" key="7">
    <source>
        <dbReference type="PROSITE" id="PS50157"/>
    </source>
</evidence>
<dbReference type="Proteomes" id="UP001353858">
    <property type="component" value="Unassembled WGS sequence"/>
</dbReference>
<evidence type="ECO:0000313" key="8">
    <source>
        <dbReference type="EMBL" id="KAK4887774.1"/>
    </source>
</evidence>
<dbReference type="Gene3D" id="3.30.160.60">
    <property type="entry name" value="Classic Zinc Finger"/>
    <property type="match status" value="1"/>
</dbReference>
<evidence type="ECO:0000256" key="5">
    <source>
        <dbReference type="PROSITE-ProRule" id="PRU00042"/>
    </source>
</evidence>
<evidence type="ECO:0000256" key="4">
    <source>
        <dbReference type="ARBA" id="ARBA00022833"/>
    </source>
</evidence>
<feature type="compositionally biased region" description="Low complexity" evidence="6">
    <location>
        <begin position="179"/>
        <end position="194"/>
    </location>
</feature>
<feature type="domain" description="C2H2-type" evidence="7">
    <location>
        <begin position="379"/>
        <end position="407"/>
    </location>
</feature>
<dbReference type="PROSITE" id="PS00028">
    <property type="entry name" value="ZINC_FINGER_C2H2_1"/>
    <property type="match status" value="3"/>
</dbReference>
<evidence type="ECO:0000256" key="6">
    <source>
        <dbReference type="SAM" id="MobiDB-lite"/>
    </source>
</evidence>
<dbReference type="PANTHER" id="PTHR24379:SF121">
    <property type="entry name" value="C2H2-TYPE DOMAIN-CONTAINING PROTEIN"/>
    <property type="match status" value="1"/>
</dbReference>
<name>A0AAN7SML8_9COLE</name>
<dbReference type="AlphaFoldDB" id="A0AAN7SML8"/>
<dbReference type="PANTHER" id="PTHR24379">
    <property type="entry name" value="KRAB AND ZINC FINGER DOMAIN-CONTAINING"/>
    <property type="match status" value="1"/>
</dbReference>
<evidence type="ECO:0000256" key="1">
    <source>
        <dbReference type="ARBA" id="ARBA00022723"/>
    </source>
</evidence>
<evidence type="ECO:0000313" key="9">
    <source>
        <dbReference type="Proteomes" id="UP001353858"/>
    </source>
</evidence>
<feature type="compositionally biased region" description="Polar residues" evidence="6">
    <location>
        <begin position="195"/>
        <end position="205"/>
    </location>
</feature>
<keyword evidence="1" id="KW-0479">Metal-binding</keyword>
<organism evidence="8 9">
    <name type="scientific">Aquatica leii</name>
    <dbReference type="NCBI Taxonomy" id="1421715"/>
    <lineage>
        <taxon>Eukaryota</taxon>
        <taxon>Metazoa</taxon>
        <taxon>Ecdysozoa</taxon>
        <taxon>Arthropoda</taxon>
        <taxon>Hexapoda</taxon>
        <taxon>Insecta</taxon>
        <taxon>Pterygota</taxon>
        <taxon>Neoptera</taxon>
        <taxon>Endopterygota</taxon>
        <taxon>Coleoptera</taxon>
        <taxon>Polyphaga</taxon>
        <taxon>Elateriformia</taxon>
        <taxon>Elateroidea</taxon>
        <taxon>Lampyridae</taxon>
        <taxon>Luciolinae</taxon>
        <taxon>Aquatica</taxon>
    </lineage>
</organism>
<gene>
    <name evidence="8" type="ORF">RN001_004045</name>
</gene>
<dbReference type="EMBL" id="JARPUR010000001">
    <property type="protein sequence ID" value="KAK4887774.1"/>
    <property type="molecule type" value="Genomic_DNA"/>
</dbReference>
<dbReference type="SMART" id="SM00355">
    <property type="entry name" value="ZnF_C2H2"/>
    <property type="match status" value="4"/>
</dbReference>
<sequence>MDEEDISCFLCKKQDTDCISISYREERNSVKDDLMELYGDAIEHYLSNEDPVCLNCAQILDNTVRLKRQVYEVIVDNAVNIEVCGKPGDKAFNFASVWITRSNNSYLYPQIDNLVDPVSPNDLLMVTGSIPYDKRCDPVGSGSRYGCDTPFLDQEVQRVTARNRYRRRGHKWTRRKSSNSRSRSTTSRPASRYSQSSRTTAISGLSRTSTSSKKKKAQQSMEVQLKRIVGDFFYHSESLNLFTREYLKRFVNNDEEDSFEDSELPSVNRVSMKTRFARLLRDKLLSEYQQLIYECPYSSCSEIMHTLEKITEHRVKIHNEMAMFWCEQCKFYYLTQEHLEKHKDMHFQKFIAYCIYCAEEYTNKRLYEEHLNEHLIHSFPCIYCDKFFLRKQLCENHVRIHHPGKKRKIKRIKPQSILDRIDKQTETQDESKDNKRDDDNFEVRILWQHGRPEETPRLNEDDLDDLNLENLVNIDLDEQLIDDGNNNQ</sequence>
<accession>A0AAN7SML8</accession>
<dbReference type="PROSITE" id="PS50157">
    <property type="entry name" value="ZINC_FINGER_C2H2_2"/>
    <property type="match status" value="1"/>
</dbReference>
<keyword evidence="4" id="KW-0862">Zinc</keyword>